<dbReference type="Pfam" id="PF01641">
    <property type="entry name" value="SelR"/>
    <property type="match status" value="1"/>
</dbReference>
<dbReference type="PANTHER" id="PTHR43774:SF1">
    <property type="entry name" value="PEPTIDE METHIONINE SULFOXIDE REDUCTASE MSRA 2"/>
    <property type="match status" value="1"/>
</dbReference>
<evidence type="ECO:0000256" key="6">
    <source>
        <dbReference type="ARBA" id="ARBA00048488"/>
    </source>
</evidence>
<comment type="caution">
    <text evidence="8">Lacks conserved residue(s) required for the propagation of feature annotation.</text>
</comment>
<dbReference type="OrthoDB" id="4174719at2"/>
<evidence type="ECO:0000313" key="11">
    <source>
        <dbReference type="EMBL" id="RCW64973.1"/>
    </source>
</evidence>
<comment type="function">
    <text evidence="9">Has an important function as a repair enzyme for proteins that have been inactivated by oxidation. Catalyzes the reversible oxidation-reduction of methionine sulfoxide in proteins to methionine.</text>
</comment>
<gene>
    <name evidence="9" type="primary">msrA</name>
    <name evidence="8" type="synonym">msrB</name>
    <name evidence="11" type="ORF">DFR57_112152</name>
</gene>
<organism evidence="11 12">
    <name type="scientific">Saliterribacillus persicus</name>
    <dbReference type="NCBI Taxonomy" id="930114"/>
    <lineage>
        <taxon>Bacteria</taxon>
        <taxon>Bacillati</taxon>
        <taxon>Bacillota</taxon>
        <taxon>Bacilli</taxon>
        <taxon>Bacillales</taxon>
        <taxon>Bacillaceae</taxon>
        <taxon>Saliterribacillus</taxon>
    </lineage>
</organism>
<comment type="catalytic activity">
    <reaction evidence="7 9">
        <text>[thioredoxin]-disulfide + L-methionine + H2O = L-methionine (S)-S-oxide + [thioredoxin]-dithiol</text>
        <dbReference type="Rhea" id="RHEA:19993"/>
        <dbReference type="Rhea" id="RHEA-COMP:10698"/>
        <dbReference type="Rhea" id="RHEA-COMP:10700"/>
        <dbReference type="ChEBI" id="CHEBI:15377"/>
        <dbReference type="ChEBI" id="CHEBI:29950"/>
        <dbReference type="ChEBI" id="CHEBI:50058"/>
        <dbReference type="ChEBI" id="CHEBI:57844"/>
        <dbReference type="ChEBI" id="CHEBI:58772"/>
        <dbReference type="EC" id="1.8.4.11"/>
    </reaction>
</comment>
<evidence type="ECO:0000256" key="9">
    <source>
        <dbReference type="HAMAP-Rule" id="MF_01401"/>
    </source>
</evidence>
<dbReference type="InterPro" id="IPR002569">
    <property type="entry name" value="Met_Sox_Rdtase_MsrA_dom"/>
</dbReference>
<dbReference type="AlphaFoldDB" id="A0A368XAI3"/>
<evidence type="ECO:0000256" key="1">
    <source>
        <dbReference type="ARBA" id="ARBA00005591"/>
    </source>
</evidence>
<name>A0A368XAI3_9BACI</name>
<sequence>MDQNKTNKATFAGGCFWCMVEPFDQKPGIIQVVSGYTGGETPNPTYEEVCTNKTGHREAVEITYDPQQISYVTLLNYFWQQIDPTDPNGQFHDRGDSYKTAIYYHNEEQKNLAEDSKQALEASGKFNKPIVTEILPAKEFYLAETNHQDYYQKQPFHYKLYKKGSGREDFIKQHWKKNYTKDELKSKLTDIQYHVTQENGTEPPFKNEYWDNNEEGIYVNVISGEPLFSSLDQYDAGCGWPSFTKPIDRNHLNEKMDTSHGMRRIEIRSNEADAHLGHVFEDGPVDQGGLRYCINSAALRFIPKDKLKEEGYEEYLALF</sequence>
<dbReference type="PROSITE" id="PS51790">
    <property type="entry name" value="MSRB"/>
    <property type="match status" value="1"/>
</dbReference>
<dbReference type="InterPro" id="IPR011057">
    <property type="entry name" value="Mss4-like_sf"/>
</dbReference>
<dbReference type="SUPFAM" id="SSF51316">
    <property type="entry name" value="Mss4-like"/>
    <property type="match status" value="1"/>
</dbReference>
<dbReference type="InterPro" id="IPR002579">
    <property type="entry name" value="Met_Sox_Rdtase_MsrB_dom"/>
</dbReference>
<dbReference type="Pfam" id="PF01625">
    <property type="entry name" value="PMSR"/>
    <property type="match status" value="1"/>
</dbReference>
<evidence type="ECO:0000256" key="5">
    <source>
        <dbReference type="ARBA" id="ARBA00047806"/>
    </source>
</evidence>
<evidence type="ECO:0000256" key="2">
    <source>
        <dbReference type="ARBA" id="ARBA00007174"/>
    </source>
</evidence>
<reference evidence="11 12" key="1">
    <citation type="submission" date="2018-07" db="EMBL/GenBank/DDBJ databases">
        <title>Genomic Encyclopedia of Type Strains, Phase IV (KMG-IV): sequencing the most valuable type-strain genomes for metagenomic binning, comparative biology and taxonomic classification.</title>
        <authorList>
            <person name="Goeker M."/>
        </authorList>
    </citation>
    <scope>NUCLEOTIDE SEQUENCE [LARGE SCALE GENOMIC DNA]</scope>
    <source>
        <strain evidence="11 12">DSM 27696</strain>
    </source>
</reference>
<evidence type="ECO:0000256" key="4">
    <source>
        <dbReference type="ARBA" id="ARBA00023268"/>
    </source>
</evidence>
<keyword evidence="12" id="KW-1185">Reference proteome</keyword>
<evidence type="ECO:0000256" key="3">
    <source>
        <dbReference type="ARBA" id="ARBA00023002"/>
    </source>
</evidence>
<dbReference type="GO" id="GO:0008113">
    <property type="term" value="F:peptide-methionine (S)-S-oxide reductase activity"/>
    <property type="evidence" value="ECO:0007669"/>
    <property type="project" value="UniProtKB-UniRule"/>
</dbReference>
<feature type="active site" description="Nucleophile" evidence="8">
    <location>
        <position position="293"/>
    </location>
</feature>
<comment type="caution">
    <text evidence="11">The sequence shown here is derived from an EMBL/GenBank/DDBJ whole genome shotgun (WGS) entry which is preliminary data.</text>
</comment>
<dbReference type="EMBL" id="QPJJ01000012">
    <property type="protein sequence ID" value="RCW64973.1"/>
    <property type="molecule type" value="Genomic_DNA"/>
</dbReference>
<dbReference type="EC" id="1.8.4.12" evidence="8"/>
<keyword evidence="3 8" id="KW-0560">Oxidoreductase</keyword>
<evidence type="ECO:0000256" key="7">
    <source>
        <dbReference type="ARBA" id="ARBA00048782"/>
    </source>
</evidence>
<dbReference type="GO" id="GO:0033743">
    <property type="term" value="F:peptide-methionine (R)-S-oxide reductase activity"/>
    <property type="evidence" value="ECO:0007669"/>
    <property type="project" value="UniProtKB-UniRule"/>
</dbReference>
<dbReference type="NCBIfam" id="TIGR00401">
    <property type="entry name" value="msrA"/>
    <property type="match status" value="1"/>
</dbReference>
<keyword evidence="4" id="KW-0511">Multifunctional enzyme</keyword>
<proteinExistence type="inferred from homology"/>
<feature type="active site" evidence="9">
    <location>
        <position position="15"/>
    </location>
</feature>
<dbReference type="PANTHER" id="PTHR43774">
    <property type="entry name" value="PEPTIDE METHIONINE SULFOXIDE REDUCTASE"/>
    <property type="match status" value="1"/>
</dbReference>
<feature type="domain" description="MsrB" evidence="10">
    <location>
        <begin position="181"/>
        <end position="304"/>
    </location>
</feature>
<dbReference type="Gene3D" id="2.170.150.20">
    <property type="entry name" value="Peptide methionine sulfoxide reductase"/>
    <property type="match status" value="1"/>
</dbReference>
<accession>A0A368XAI3</accession>
<evidence type="ECO:0000256" key="8">
    <source>
        <dbReference type="HAMAP-Rule" id="MF_01400"/>
    </source>
</evidence>
<comment type="similarity">
    <text evidence="2 8">Belongs to the MsrB Met sulfoxide reductase family.</text>
</comment>
<dbReference type="Gene3D" id="3.30.1060.10">
    <property type="entry name" value="Peptide methionine sulphoxide reductase MsrA"/>
    <property type="match status" value="1"/>
</dbReference>
<dbReference type="FunFam" id="2.170.150.20:FF:000003">
    <property type="entry name" value="Peptide methionine sulfoxide reductase MsrB"/>
    <property type="match status" value="1"/>
</dbReference>
<dbReference type="RefSeq" id="WP_114353851.1">
    <property type="nucleotide sequence ID" value="NZ_QPJJ01000012.1"/>
</dbReference>
<dbReference type="NCBIfam" id="TIGR00357">
    <property type="entry name" value="peptide-methionine (R)-S-oxide reductase MsrB"/>
    <property type="match status" value="1"/>
</dbReference>
<comment type="catalytic activity">
    <reaction evidence="6 8">
        <text>L-methionyl-[protein] + [thioredoxin]-disulfide + H2O = L-methionyl-(R)-S-oxide-[protein] + [thioredoxin]-dithiol</text>
        <dbReference type="Rhea" id="RHEA:24164"/>
        <dbReference type="Rhea" id="RHEA-COMP:10698"/>
        <dbReference type="Rhea" id="RHEA-COMP:10700"/>
        <dbReference type="Rhea" id="RHEA-COMP:12313"/>
        <dbReference type="Rhea" id="RHEA-COMP:12314"/>
        <dbReference type="ChEBI" id="CHEBI:15377"/>
        <dbReference type="ChEBI" id="CHEBI:16044"/>
        <dbReference type="ChEBI" id="CHEBI:29950"/>
        <dbReference type="ChEBI" id="CHEBI:45764"/>
        <dbReference type="ChEBI" id="CHEBI:50058"/>
        <dbReference type="EC" id="1.8.4.12"/>
    </reaction>
</comment>
<dbReference type="GO" id="GO:0033744">
    <property type="term" value="F:L-methionine:thioredoxin-disulfide S-oxidoreductase activity"/>
    <property type="evidence" value="ECO:0007669"/>
    <property type="project" value="RHEA"/>
</dbReference>
<dbReference type="EC" id="1.8.4.11" evidence="9"/>
<dbReference type="Proteomes" id="UP000252585">
    <property type="component" value="Unassembled WGS sequence"/>
</dbReference>
<dbReference type="InterPro" id="IPR036509">
    <property type="entry name" value="Met_Sox_Rdtase_MsrA_sf"/>
</dbReference>
<protein>
    <recommendedName>
        <fullName evidence="8 9">Multifunctional fusion protein</fullName>
    </recommendedName>
    <domain>
        <recommendedName>
            <fullName evidence="9">Peptide methionine sulfoxide reductase MsrA</fullName>
            <shortName evidence="9">Protein-methionine-S-oxide reductase</shortName>
            <ecNumber evidence="9">1.8.4.11</ecNumber>
        </recommendedName>
        <alternativeName>
            <fullName evidence="9">Peptide-methionine (S)-S-oxide reductase</fullName>
            <shortName evidence="9">Peptide Met(O) reductase</shortName>
        </alternativeName>
    </domain>
    <domain>
        <recommendedName>
            <fullName evidence="8">Peptide methionine sulfoxide reductase MsrB</fullName>
            <ecNumber evidence="8">1.8.4.12</ecNumber>
        </recommendedName>
        <alternativeName>
            <fullName evidence="8">Peptide-methionine (R)-S-oxide reductase</fullName>
        </alternativeName>
    </domain>
</protein>
<comment type="similarity">
    <text evidence="1 9">Belongs to the MsrA Met sulfoxide reductase family.</text>
</comment>
<dbReference type="SUPFAM" id="SSF55068">
    <property type="entry name" value="Peptide methionine sulfoxide reductase"/>
    <property type="match status" value="1"/>
</dbReference>
<comment type="catalytic activity">
    <reaction evidence="5 9">
        <text>L-methionyl-[protein] + [thioredoxin]-disulfide + H2O = L-methionyl-(S)-S-oxide-[protein] + [thioredoxin]-dithiol</text>
        <dbReference type="Rhea" id="RHEA:14217"/>
        <dbReference type="Rhea" id="RHEA-COMP:10698"/>
        <dbReference type="Rhea" id="RHEA-COMP:10700"/>
        <dbReference type="Rhea" id="RHEA-COMP:12313"/>
        <dbReference type="Rhea" id="RHEA-COMP:12315"/>
        <dbReference type="ChEBI" id="CHEBI:15377"/>
        <dbReference type="ChEBI" id="CHEBI:16044"/>
        <dbReference type="ChEBI" id="CHEBI:29950"/>
        <dbReference type="ChEBI" id="CHEBI:44120"/>
        <dbReference type="ChEBI" id="CHEBI:50058"/>
        <dbReference type="EC" id="1.8.4.11"/>
    </reaction>
</comment>
<evidence type="ECO:0000313" key="12">
    <source>
        <dbReference type="Proteomes" id="UP000252585"/>
    </source>
</evidence>
<evidence type="ECO:0000259" key="10">
    <source>
        <dbReference type="PROSITE" id="PS51790"/>
    </source>
</evidence>
<dbReference type="HAMAP" id="MF_01400">
    <property type="entry name" value="MsrB"/>
    <property type="match status" value="1"/>
</dbReference>
<dbReference type="HAMAP" id="MF_01401">
    <property type="entry name" value="MsrA"/>
    <property type="match status" value="1"/>
</dbReference>